<organism evidence="2 3">
    <name type="scientific">Eimeria tenella</name>
    <name type="common">Coccidian parasite</name>
    <dbReference type="NCBI Taxonomy" id="5802"/>
    <lineage>
        <taxon>Eukaryota</taxon>
        <taxon>Sar</taxon>
        <taxon>Alveolata</taxon>
        <taxon>Apicomplexa</taxon>
        <taxon>Conoidasida</taxon>
        <taxon>Coccidia</taxon>
        <taxon>Eucoccidiorida</taxon>
        <taxon>Eimeriorina</taxon>
        <taxon>Eimeriidae</taxon>
        <taxon>Eimeria</taxon>
    </lineage>
</organism>
<sequence length="253" mass="28314">MPLKAFALPTLGVVALLLEVLPASECASGSFNKCTNENLQGHRQDELNKQEEEVEDCNPALLSDVTVRKREKIRCDQRQQLLVLARKQHVLERQMRKGLLSWSEVASWKLTHIEVQRLFLRIVQLKVQPPIAALLSSERQVQEFLRLLEAAIVVPLKDQQQVVGITVETQEQQQVGQPYSLSSDDSPAVRCEATCSAVQMGDGENSRCFWEGYCGTLMQRELRDLPLILHEALKPDAAEVDDETASESSTPAA</sequence>
<evidence type="ECO:0000256" key="1">
    <source>
        <dbReference type="SAM" id="SignalP"/>
    </source>
</evidence>
<keyword evidence="1" id="KW-0732">Signal</keyword>
<feature type="chain" id="PRO_5004671744" evidence="1">
    <location>
        <begin position="27"/>
        <end position="253"/>
    </location>
</feature>
<feature type="signal peptide" evidence="1">
    <location>
        <begin position="1"/>
        <end position="26"/>
    </location>
</feature>
<evidence type="ECO:0000313" key="2">
    <source>
        <dbReference type="EMBL" id="CDJ39067.1"/>
    </source>
</evidence>
<proteinExistence type="predicted"/>
<dbReference type="RefSeq" id="XP_013229822.1">
    <property type="nucleotide sequence ID" value="XM_013374368.1"/>
</dbReference>
<dbReference type="OMA" id="SEIANWN"/>
<dbReference type="VEuPathDB" id="ToxoDB:ETH_00029700"/>
<accession>U6KLU0</accession>
<dbReference type="Proteomes" id="UP000030747">
    <property type="component" value="Unassembled WGS sequence"/>
</dbReference>
<reference evidence="2" key="1">
    <citation type="submission" date="2013-10" db="EMBL/GenBank/DDBJ databases">
        <title>Genomic analysis of the causative agents of coccidiosis in chickens.</title>
        <authorList>
            <person name="Reid A.J."/>
            <person name="Blake D."/>
            <person name="Billington K."/>
            <person name="Browne H."/>
            <person name="Dunn M."/>
            <person name="Hung S."/>
            <person name="Kawahara F."/>
            <person name="Miranda-Saavedra D."/>
            <person name="Mourier T."/>
            <person name="Nagra H."/>
            <person name="Otto T.D."/>
            <person name="Rawlings N."/>
            <person name="Sanchez A."/>
            <person name="Sanders M."/>
            <person name="Subramaniam C."/>
            <person name="Tay Y."/>
            <person name="Dear P."/>
            <person name="Doerig C."/>
            <person name="Gruber A."/>
            <person name="Parkinson J."/>
            <person name="Shirley M."/>
            <person name="Wan K.L."/>
            <person name="Berriman M."/>
            <person name="Tomley F."/>
            <person name="Pain A."/>
        </authorList>
    </citation>
    <scope>NUCLEOTIDE SEQUENCE [LARGE SCALE GENOMIC DNA]</scope>
    <source>
        <strain evidence="2">Houghton</strain>
    </source>
</reference>
<reference evidence="2" key="2">
    <citation type="submission" date="2013-10" db="EMBL/GenBank/DDBJ databases">
        <authorList>
            <person name="Aslett M."/>
        </authorList>
    </citation>
    <scope>NUCLEOTIDE SEQUENCE [LARGE SCALE GENOMIC DNA]</scope>
    <source>
        <strain evidence="2">Houghton</strain>
    </source>
</reference>
<dbReference type="AlphaFoldDB" id="U6KLU0"/>
<dbReference type="GeneID" id="25255019"/>
<dbReference type="OrthoDB" id="346202at2759"/>
<dbReference type="EMBL" id="HG674134">
    <property type="protein sequence ID" value="CDJ39067.1"/>
    <property type="molecule type" value="Genomic_DNA"/>
</dbReference>
<protein>
    <submittedName>
        <fullName evidence="2">Uncharacterized protein</fullName>
    </submittedName>
</protein>
<name>U6KLU0_EIMTE</name>
<evidence type="ECO:0000313" key="3">
    <source>
        <dbReference type="Proteomes" id="UP000030747"/>
    </source>
</evidence>
<keyword evidence="3" id="KW-1185">Reference proteome</keyword>
<gene>
    <name evidence="2" type="ORF">ETH_00029700</name>
</gene>
<dbReference type="VEuPathDB" id="ToxoDB:ETH2_1003500"/>